<evidence type="ECO:0000256" key="2">
    <source>
        <dbReference type="ARBA" id="ARBA00011353"/>
    </source>
</evidence>
<feature type="compositionally biased region" description="Basic and acidic residues" evidence="10">
    <location>
        <begin position="1347"/>
        <end position="1371"/>
    </location>
</feature>
<dbReference type="SMART" id="SM00490">
    <property type="entry name" value="HELICc"/>
    <property type="match status" value="1"/>
</dbReference>
<reference evidence="13" key="1">
    <citation type="submission" date="2021-03" db="EMBL/GenBank/DDBJ databases">
        <title>Comparative genomics and phylogenomic investigation of the class Geoglossomycetes provide insights into ecological specialization and systematics.</title>
        <authorList>
            <person name="Melie T."/>
            <person name="Pirro S."/>
            <person name="Miller A.N."/>
            <person name="Quandt A."/>
        </authorList>
    </citation>
    <scope>NUCLEOTIDE SEQUENCE</scope>
    <source>
        <strain evidence="13">GBOQ0MN5Z8</strain>
    </source>
</reference>
<dbReference type="InterPro" id="IPR049730">
    <property type="entry name" value="SNF2/RAD54-like_C"/>
</dbReference>
<gene>
    <name evidence="13" type="ORF">FGG08_003503</name>
</gene>
<dbReference type="GO" id="GO:0003677">
    <property type="term" value="F:DNA binding"/>
    <property type="evidence" value="ECO:0007669"/>
    <property type="project" value="TreeGrafter"/>
</dbReference>
<keyword evidence="7" id="KW-0862">Zinc</keyword>
<keyword evidence="4" id="KW-0547">Nucleotide-binding</keyword>
<dbReference type="GO" id="GO:0140658">
    <property type="term" value="F:ATP-dependent chromatin remodeler activity"/>
    <property type="evidence" value="ECO:0007669"/>
    <property type="project" value="TreeGrafter"/>
</dbReference>
<keyword evidence="6" id="KW-0378">Hydrolase</keyword>
<dbReference type="GO" id="GO:0016887">
    <property type="term" value="F:ATP hydrolysis activity"/>
    <property type="evidence" value="ECO:0007669"/>
    <property type="project" value="TreeGrafter"/>
</dbReference>
<evidence type="ECO:0000259" key="11">
    <source>
        <dbReference type="PROSITE" id="PS51192"/>
    </source>
</evidence>
<accession>A0A9P8I7H1</accession>
<feature type="compositionally biased region" description="Polar residues" evidence="10">
    <location>
        <begin position="177"/>
        <end position="209"/>
    </location>
</feature>
<feature type="region of interest" description="Disordered" evidence="10">
    <location>
        <begin position="1"/>
        <end position="41"/>
    </location>
</feature>
<dbReference type="PROSITE" id="PS51192">
    <property type="entry name" value="HELICASE_ATP_BIND_1"/>
    <property type="match status" value="1"/>
</dbReference>
<evidence type="ECO:0000256" key="9">
    <source>
        <dbReference type="ARBA" id="ARBA00023242"/>
    </source>
</evidence>
<dbReference type="GO" id="GO:0008270">
    <property type="term" value="F:zinc ion binding"/>
    <property type="evidence" value="ECO:0007669"/>
    <property type="project" value="UniProtKB-KW"/>
</dbReference>
<dbReference type="OrthoDB" id="5857104at2759"/>
<evidence type="ECO:0000256" key="8">
    <source>
        <dbReference type="ARBA" id="ARBA00022840"/>
    </source>
</evidence>
<protein>
    <recommendedName>
        <fullName evidence="15">Chromatin remodeling complex subunit</fullName>
    </recommendedName>
</protein>
<dbReference type="InterPro" id="IPR016197">
    <property type="entry name" value="Chromo-like_dom_sf"/>
</dbReference>
<dbReference type="EMBL" id="JAGHQL010000062">
    <property type="protein sequence ID" value="KAH0542039.1"/>
    <property type="molecule type" value="Genomic_DNA"/>
</dbReference>
<dbReference type="GO" id="GO:0000785">
    <property type="term" value="C:chromatin"/>
    <property type="evidence" value="ECO:0007669"/>
    <property type="project" value="TreeGrafter"/>
</dbReference>
<evidence type="ECO:0000256" key="7">
    <source>
        <dbReference type="ARBA" id="ARBA00022833"/>
    </source>
</evidence>
<keyword evidence="9" id="KW-0539">Nucleus</keyword>
<dbReference type="SUPFAM" id="SSF52540">
    <property type="entry name" value="P-loop containing nucleoside triphosphate hydrolases"/>
    <property type="match status" value="2"/>
</dbReference>
<feature type="region of interest" description="Disordered" evidence="10">
    <location>
        <begin position="152"/>
        <end position="340"/>
    </location>
</feature>
<dbReference type="GO" id="GO:0042393">
    <property type="term" value="F:histone binding"/>
    <property type="evidence" value="ECO:0007669"/>
    <property type="project" value="TreeGrafter"/>
</dbReference>
<comment type="caution">
    <text evidence="13">The sequence shown here is derived from an EMBL/GenBank/DDBJ whole genome shotgun (WGS) entry which is preliminary data.</text>
</comment>
<evidence type="ECO:0000256" key="3">
    <source>
        <dbReference type="ARBA" id="ARBA00022723"/>
    </source>
</evidence>
<evidence type="ECO:0000313" key="14">
    <source>
        <dbReference type="Proteomes" id="UP000698800"/>
    </source>
</evidence>
<dbReference type="InterPro" id="IPR027417">
    <property type="entry name" value="P-loop_NTPase"/>
</dbReference>
<dbReference type="GO" id="GO:0005524">
    <property type="term" value="F:ATP binding"/>
    <property type="evidence" value="ECO:0007669"/>
    <property type="project" value="UniProtKB-KW"/>
</dbReference>
<dbReference type="CDD" id="cd17919">
    <property type="entry name" value="DEXHc_Snf"/>
    <property type="match status" value="1"/>
</dbReference>
<dbReference type="Pfam" id="PF15446">
    <property type="entry name" value="zf-PHD-like"/>
    <property type="match status" value="1"/>
</dbReference>
<organism evidence="13 14">
    <name type="scientific">Glutinoglossum americanum</name>
    <dbReference type="NCBI Taxonomy" id="1670608"/>
    <lineage>
        <taxon>Eukaryota</taxon>
        <taxon>Fungi</taxon>
        <taxon>Dikarya</taxon>
        <taxon>Ascomycota</taxon>
        <taxon>Pezizomycotina</taxon>
        <taxon>Geoglossomycetes</taxon>
        <taxon>Geoglossales</taxon>
        <taxon>Geoglossaceae</taxon>
        <taxon>Glutinoglossum</taxon>
    </lineage>
</organism>
<dbReference type="Pfam" id="PF18585">
    <property type="entry name" value="zf-CCCH_6"/>
    <property type="match status" value="1"/>
</dbReference>
<dbReference type="PANTHER" id="PTHR45623">
    <property type="entry name" value="CHROMODOMAIN-HELICASE-DNA-BINDING PROTEIN 3-RELATED-RELATED"/>
    <property type="match status" value="1"/>
</dbReference>
<sequence>MRRRDRSQSSGEPESLSEDEFGTSMSVADHEPLSPSPSPRLALLRSQGVEGGHSKAEVRVPRVVRKSAYIVFLDEWKVARILRELSSDPEGEVRYEVEFADGHISVLGFMRLLEYTGGEAALASYAGRSAQSFRSEDESISHRPRVGNLAVAVSSSDDDDDDDDELTKPHTLRPIRTTRSSASIQTRSTPLRSAVSSQSAMTSRATSPNALVPRRSGRSRVTRSAGVSTFRQLSYKRTDSALQDSDSDEGEMSGKEDSDGDSFPQVYSDILGPPKGKKRKATHRKAPGGGKRRTIKSRDESLDTVRIRRSSRATKLTKSMKERGEDDIWADEDSDDRGQPKAVGAREVFKSLPRNNQFRLQHRQQCGSCGDRGENFQRGVLVCCQGCTLSYHKGCLGHRTGRDHLVTKVGEGDFVLQCRHCVGMAKKKEATAPRLDICQVCKTPGRACCAFREKKTPKQEEKEREDNGGQDPITQIDPKLINNVHNVLFRCCHCMRAFHFRHLPTRTGEHDPDSDKGGSDAERRYQEYSYDWTCRECKNKPGKVQALVAWRPVDEDKYVVGDTVQTVDEDEKEYLVKWEQHSYFRCQWMPGPWTWGVTAVAMRKAFARKNNGQNLPTMKAEDAIPEDYLRVDVVLDIRYTSYVGVRAEQIDKARIKEVNQAFVKYKGLGYEEAVWEEPPSPEDGDRWTDFVTAYEDWVMASYVHLPKVRPMEKRIERVRSMDFERDLMKKVQPNILTGGEMMGYQMEGLNWLYYKWYKGHSAILADEMGLGKTIQIIALLATLVEVHQVWPFLVVVPNSTCPNWRREIKKWCPSLRVVTFFGSACARDCAMKYELLPEKDRDLRCHIVVTSYETPSDESCKRFFRSINWAGLIVDEGQRLKNDKNLIYEALRSLDIPFKILLTGTPLQNNARELFNLLQFVDDSINAPHLELEYAELTKENVPKLHDVIRPFFLRRTKVQVLTFLPPMAEIIVPVTMSVVQKKLYQSILAKNPDLIKSIFGREKVALTRIDKGGLNNILMQLRKCLCHPFIYNLAIEERTMNPVVSHRNLVEAGSKLQLLEIMLPKLQERGHRVLIFSQFLDMLTVTEDFLEGLGLSFQRLDGSVGSLEKQKRIDAFNAPNSTIFAFLLSTRAGGVGINLATADTVIILDPDFNPHQDIQALSRAHRIGQKKKVLVFHLMTRNTAEEKIMQIGKKKMSLDHAIINSMGEDEAEELDIESILKFGASAIFEDSTEGDIHYDSASVDLLLDRSQAEDTKSGEDKSAETQFSFARVWANEHGCLEDGLQGSGSEQPDPTVWDKILKQREKEAAREAAGKLEALGRGKRRRQAVNYSKHTGIDDAMEIDDGSEHSPAKARQESSSDTDFEAKADSEDYDSDEDQTGSENMNPEEKIFMQNLGWGVDIAPFRRCPLPILDYNAGPTFSGQERCPMCDVFHEIGSCPLKLCGVEHCGLCGHAHFAGASECSALNSETQVRLMLAALKESTEDKELVDIATAYLKGRKGTLVRQKKLAREKAANTAANAGFFEASDGVHKGGAAGWPAAQDTASKENVMVIN</sequence>
<proteinExistence type="predicted"/>
<keyword evidence="5" id="KW-0863">Zinc-finger</keyword>
<keyword evidence="3" id="KW-0479">Metal-binding</keyword>
<evidence type="ECO:0000313" key="13">
    <source>
        <dbReference type="EMBL" id="KAH0542039.1"/>
    </source>
</evidence>
<dbReference type="InterPro" id="IPR041684">
    <property type="entry name" value="Znf-PHD-like"/>
</dbReference>
<dbReference type="InterPro" id="IPR013083">
    <property type="entry name" value="Znf_RING/FYVE/PHD"/>
</dbReference>
<evidence type="ECO:0000259" key="12">
    <source>
        <dbReference type="PROSITE" id="PS51194"/>
    </source>
</evidence>
<dbReference type="Gene3D" id="3.40.50.10810">
    <property type="entry name" value="Tandem AAA-ATPase domain"/>
    <property type="match status" value="1"/>
</dbReference>
<evidence type="ECO:0008006" key="15">
    <source>
        <dbReference type="Google" id="ProtNLM"/>
    </source>
</evidence>
<feature type="compositionally biased region" description="Basic residues" evidence="10">
    <location>
        <begin position="275"/>
        <end position="295"/>
    </location>
</feature>
<dbReference type="GO" id="GO:0005634">
    <property type="term" value="C:nucleus"/>
    <property type="evidence" value="ECO:0007669"/>
    <property type="project" value="UniProtKB-SubCell"/>
</dbReference>
<evidence type="ECO:0000256" key="5">
    <source>
        <dbReference type="ARBA" id="ARBA00022771"/>
    </source>
</evidence>
<comment type="subunit">
    <text evidence="2">Component of the NuA4 histone acetyltransferase complex.</text>
</comment>
<dbReference type="Pfam" id="PF23614">
    <property type="entry name" value="DUF7141"/>
    <property type="match status" value="1"/>
</dbReference>
<feature type="domain" description="Helicase C-terminal" evidence="12">
    <location>
        <begin position="1059"/>
        <end position="1212"/>
    </location>
</feature>
<evidence type="ECO:0000256" key="4">
    <source>
        <dbReference type="ARBA" id="ARBA00022741"/>
    </source>
</evidence>
<dbReference type="Gene3D" id="3.40.50.300">
    <property type="entry name" value="P-loop containing nucleotide triphosphate hydrolases"/>
    <property type="match status" value="1"/>
</dbReference>
<dbReference type="Pfam" id="PF00271">
    <property type="entry name" value="Helicase_C"/>
    <property type="match status" value="1"/>
</dbReference>
<dbReference type="InterPro" id="IPR000330">
    <property type="entry name" value="SNF2_N"/>
</dbReference>
<dbReference type="Proteomes" id="UP000698800">
    <property type="component" value="Unassembled WGS sequence"/>
</dbReference>
<dbReference type="SUPFAM" id="SSF54160">
    <property type="entry name" value="Chromo domain-like"/>
    <property type="match status" value="1"/>
</dbReference>
<dbReference type="InterPro" id="IPR014001">
    <property type="entry name" value="Helicase_ATP-bd"/>
</dbReference>
<dbReference type="InterPro" id="IPR056616">
    <property type="entry name" value="Chromo_MIT1"/>
</dbReference>
<comment type="subcellular location">
    <subcellularLocation>
        <location evidence="1">Nucleus</location>
    </subcellularLocation>
</comment>
<feature type="region of interest" description="Disordered" evidence="10">
    <location>
        <begin position="1313"/>
        <end position="1387"/>
    </location>
</feature>
<evidence type="ECO:0000256" key="10">
    <source>
        <dbReference type="SAM" id="MobiDB-lite"/>
    </source>
</evidence>
<dbReference type="InterPro" id="IPR038718">
    <property type="entry name" value="SNF2-like_sf"/>
</dbReference>
<feature type="compositionally biased region" description="Acidic residues" evidence="10">
    <location>
        <begin position="1372"/>
        <end position="1381"/>
    </location>
</feature>
<keyword evidence="8" id="KW-0067">ATP-binding</keyword>
<dbReference type="Pfam" id="PF23615">
    <property type="entry name" value="Chromo_MIT1"/>
    <property type="match status" value="1"/>
</dbReference>
<name>A0A9P8I7H1_9PEZI</name>
<dbReference type="InterPro" id="IPR055565">
    <property type="entry name" value="DUF7141"/>
</dbReference>
<dbReference type="InterPro" id="IPR040934">
    <property type="entry name" value="Znf-CCCH_6"/>
</dbReference>
<keyword evidence="14" id="KW-1185">Reference proteome</keyword>
<dbReference type="PROSITE" id="PS51194">
    <property type="entry name" value="HELICASE_CTER"/>
    <property type="match status" value="1"/>
</dbReference>
<dbReference type="PANTHER" id="PTHR45623:SF17">
    <property type="entry name" value="CHROMODOMAIN-HELICASE-DNA-BINDING PROTEIN 3-RELATED"/>
    <property type="match status" value="1"/>
</dbReference>
<dbReference type="InterPro" id="IPR001965">
    <property type="entry name" value="Znf_PHD"/>
</dbReference>
<dbReference type="Gene3D" id="3.30.40.10">
    <property type="entry name" value="Zinc/RING finger domain, C3HC4 (zinc finger)"/>
    <property type="match status" value="1"/>
</dbReference>
<feature type="domain" description="Helicase ATP-binding" evidence="11">
    <location>
        <begin position="753"/>
        <end position="924"/>
    </location>
</feature>
<dbReference type="InterPro" id="IPR001650">
    <property type="entry name" value="Helicase_C-like"/>
</dbReference>
<dbReference type="SMART" id="SM00249">
    <property type="entry name" value="PHD"/>
    <property type="match status" value="2"/>
</dbReference>
<evidence type="ECO:0000256" key="6">
    <source>
        <dbReference type="ARBA" id="ARBA00022801"/>
    </source>
</evidence>
<feature type="compositionally biased region" description="Basic and acidic residues" evidence="10">
    <location>
        <begin position="296"/>
        <end position="306"/>
    </location>
</feature>
<feature type="compositionally biased region" description="Acidic residues" evidence="10">
    <location>
        <begin position="156"/>
        <end position="165"/>
    </location>
</feature>
<dbReference type="GO" id="GO:0003682">
    <property type="term" value="F:chromatin binding"/>
    <property type="evidence" value="ECO:0007669"/>
    <property type="project" value="TreeGrafter"/>
</dbReference>
<dbReference type="SMART" id="SM00487">
    <property type="entry name" value="DEXDc"/>
    <property type="match status" value="1"/>
</dbReference>
<dbReference type="Pfam" id="PF00176">
    <property type="entry name" value="SNF2-rel_dom"/>
    <property type="match status" value="1"/>
</dbReference>
<evidence type="ECO:0000256" key="1">
    <source>
        <dbReference type="ARBA" id="ARBA00004123"/>
    </source>
</evidence>
<dbReference type="CDD" id="cd18793">
    <property type="entry name" value="SF2_C_SNF"/>
    <property type="match status" value="1"/>
</dbReference>